<name>A0A9P5PE41_9AGAR</name>
<dbReference type="PROSITE" id="PS50865">
    <property type="entry name" value="ZF_MYND_2"/>
    <property type="match status" value="1"/>
</dbReference>
<organism evidence="6 7">
    <name type="scientific">Rhodocollybia butyracea</name>
    <dbReference type="NCBI Taxonomy" id="206335"/>
    <lineage>
        <taxon>Eukaryota</taxon>
        <taxon>Fungi</taxon>
        <taxon>Dikarya</taxon>
        <taxon>Basidiomycota</taxon>
        <taxon>Agaricomycotina</taxon>
        <taxon>Agaricomycetes</taxon>
        <taxon>Agaricomycetidae</taxon>
        <taxon>Agaricales</taxon>
        <taxon>Marasmiineae</taxon>
        <taxon>Omphalotaceae</taxon>
        <taxon>Rhodocollybia</taxon>
    </lineage>
</organism>
<dbReference type="EMBL" id="JADNRY010000192">
    <property type="protein sequence ID" value="KAF9061723.1"/>
    <property type="molecule type" value="Genomic_DNA"/>
</dbReference>
<reference evidence="6" key="1">
    <citation type="submission" date="2020-11" db="EMBL/GenBank/DDBJ databases">
        <authorList>
            <consortium name="DOE Joint Genome Institute"/>
            <person name="Ahrendt S."/>
            <person name="Riley R."/>
            <person name="Andreopoulos W."/>
            <person name="Labutti K."/>
            <person name="Pangilinan J."/>
            <person name="Ruiz-Duenas F.J."/>
            <person name="Barrasa J.M."/>
            <person name="Sanchez-Garcia M."/>
            <person name="Camarero S."/>
            <person name="Miyauchi S."/>
            <person name="Serrano A."/>
            <person name="Linde D."/>
            <person name="Babiker R."/>
            <person name="Drula E."/>
            <person name="Ayuso-Fernandez I."/>
            <person name="Pacheco R."/>
            <person name="Padilla G."/>
            <person name="Ferreira P."/>
            <person name="Barriuso J."/>
            <person name="Kellner H."/>
            <person name="Castanera R."/>
            <person name="Alfaro M."/>
            <person name="Ramirez L."/>
            <person name="Pisabarro A.G."/>
            <person name="Kuo A."/>
            <person name="Tritt A."/>
            <person name="Lipzen A."/>
            <person name="He G."/>
            <person name="Yan M."/>
            <person name="Ng V."/>
            <person name="Cullen D."/>
            <person name="Martin F."/>
            <person name="Rosso M.-N."/>
            <person name="Henrissat B."/>
            <person name="Hibbett D."/>
            <person name="Martinez A.T."/>
            <person name="Grigoriev I.V."/>
        </authorList>
    </citation>
    <scope>NUCLEOTIDE SEQUENCE</scope>
    <source>
        <strain evidence="6">AH 40177</strain>
    </source>
</reference>
<gene>
    <name evidence="6" type="ORF">BDP27DRAFT_1234707</name>
</gene>
<dbReference type="Gene3D" id="6.10.140.2220">
    <property type="match status" value="1"/>
</dbReference>
<keyword evidence="3" id="KW-0862">Zinc</keyword>
<evidence type="ECO:0000259" key="5">
    <source>
        <dbReference type="PROSITE" id="PS50865"/>
    </source>
</evidence>
<feature type="domain" description="MYND-type" evidence="5">
    <location>
        <begin position="7"/>
        <end position="48"/>
    </location>
</feature>
<dbReference type="OrthoDB" id="2212237at2759"/>
<dbReference type="PROSITE" id="PS01360">
    <property type="entry name" value="ZF_MYND_1"/>
    <property type="match status" value="1"/>
</dbReference>
<dbReference type="Pfam" id="PF01753">
    <property type="entry name" value="zf-MYND"/>
    <property type="match status" value="1"/>
</dbReference>
<dbReference type="InterPro" id="IPR002893">
    <property type="entry name" value="Znf_MYND"/>
</dbReference>
<evidence type="ECO:0000256" key="1">
    <source>
        <dbReference type="ARBA" id="ARBA00022723"/>
    </source>
</evidence>
<evidence type="ECO:0000256" key="3">
    <source>
        <dbReference type="ARBA" id="ARBA00022833"/>
    </source>
</evidence>
<evidence type="ECO:0000313" key="7">
    <source>
        <dbReference type="Proteomes" id="UP000772434"/>
    </source>
</evidence>
<keyword evidence="7" id="KW-1185">Reference proteome</keyword>
<evidence type="ECO:0000256" key="2">
    <source>
        <dbReference type="ARBA" id="ARBA00022771"/>
    </source>
</evidence>
<keyword evidence="2 4" id="KW-0863">Zinc-finger</keyword>
<accession>A0A9P5PE41</accession>
<proteinExistence type="predicted"/>
<protein>
    <recommendedName>
        <fullName evidence="5">MYND-type domain-containing protein</fullName>
    </recommendedName>
</protein>
<dbReference type="Proteomes" id="UP000772434">
    <property type="component" value="Unassembled WGS sequence"/>
</dbReference>
<dbReference type="SUPFAM" id="SSF144232">
    <property type="entry name" value="HIT/MYND zinc finger-like"/>
    <property type="match status" value="1"/>
</dbReference>
<comment type="caution">
    <text evidence="6">The sequence shown here is derived from an EMBL/GenBank/DDBJ whole genome shotgun (WGS) entry which is preliminary data.</text>
</comment>
<sequence>MSSTTYCTKCKRTPHPGSQFKKCSRCRMAAYCSKKCQMVHWDVHGEICVPCSPNEVWGIRITVKNSNSTRTWKPLEYFQHELLSSNHPIFSRGESCPVTKRVGVPLIIYSTRLHGEGGTAGLNETSGKPRLRVEDSDGFAPPSWQKCEGPGECIVVREDGKPLTRELLEALYSFIVDLMAYPGITNEAWASWQGLLAPSVWQMYARKYYQAQNNAGRLGFDDFFPLVD</sequence>
<evidence type="ECO:0000313" key="6">
    <source>
        <dbReference type="EMBL" id="KAF9061723.1"/>
    </source>
</evidence>
<evidence type="ECO:0000256" key="4">
    <source>
        <dbReference type="PROSITE-ProRule" id="PRU00134"/>
    </source>
</evidence>
<dbReference type="GO" id="GO:0008270">
    <property type="term" value="F:zinc ion binding"/>
    <property type="evidence" value="ECO:0007669"/>
    <property type="project" value="UniProtKB-KW"/>
</dbReference>
<keyword evidence="1" id="KW-0479">Metal-binding</keyword>
<dbReference type="AlphaFoldDB" id="A0A9P5PE41"/>